<evidence type="ECO:0000256" key="4">
    <source>
        <dbReference type="ARBA" id="ARBA00023015"/>
    </source>
</evidence>
<feature type="compositionally biased region" description="Pro residues" evidence="7">
    <location>
        <begin position="200"/>
        <end position="211"/>
    </location>
</feature>
<evidence type="ECO:0000313" key="10">
    <source>
        <dbReference type="Proteomes" id="UP001237642"/>
    </source>
</evidence>
<evidence type="ECO:0000256" key="1">
    <source>
        <dbReference type="ARBA" id="ARBA00022723"/>
    </source>
</evidence>
<reference evidence="9" key="1">
    <citation type="submission" date="2023-02" db="EMBL/GenBank/DDBJ databases">
        <title>Genome of toxic invasive species Heracleum sosnowskyi carries increased number of genes despite the absence of recent whole-genome duplications.</title>
        <authorList>
            <person name="Schelkunov M."/>
            <person name="Shtratnikova V."/>
            <person name="Makarenko M."/>
            <person name="Klepikova A."/>
            <person name="Omelchenko D."/>
            <person name="Novikova G."/>
            <person name="Obukhova E."/>
            <person name="Bogdanov V."/>
            <person name="Penin A."/>
            <person name="Logacheva M."/>
        </authorList>
    </citation>
    <scope>NUCLEOTIDE SEQUENCE</scope>
    <source>
        <strain evidence="9">Hsosn_3</strain>
        <tissue evidence="9">Leaf</tissue>
    </source>
</reference>
<evidence type="ECO:0000259" key="8">
    <source>
        <dbReference type="PROSITE" id="PS50808"/>
    </source>
</evidence>
<keyword evidence="1" id="KW-0479">Metal-binding</keyword>
<dbReference type="Proteomes" id="UP001237642">
    <property type="component" value="Unassembled WGS sequence"/>
</dbReference>
<keyword evidence="10" id="KW-1185">Reference proteome</keyword>
<dbReference type="Pfam" id="PF02892">
    <property type="entry name" value="zf-BED"/>
    <property type="match status" value="1"/>
</dbReference>
<dbReference type="PANTHER" id="PTHR46481:SF8">
    <property type="entry name" value="ZINC FINGER BED DOMAIN-CONTAINING PROTEIN RICESLEEPER 1-LIKE"/>
    <property type="match status" value="1"/>
</dbReference>
<keyword evidence="3" id="KW-0862">Zinc</keyword>
<comment type="caution">
    <text evidence="9">The sequence shown here is derived from an EMBL/GenBank/DDBJ whole genome shotgun (WGS) entry which is preliminary data.</text>
</comment>
<dbReference type="SUPFAM" id="SSF57667">
    <property type="entry name" value="beta-beta-alpha zinc fingers"/>
    <property type="match status" value="1"/>
</dbReference>
<dbReference type="InterPro" id="IPR052035">
    <property type="entry name" value="ZnF_BED_domain_contain"/>
</dbReference>
<dbReference type="Gene3D" id="1.10.10.1070">
    <property type="entry name" value="Zinc finger, BED domain-containing"/>
    <property type="match status" value="1"/>
</dbReference>
<dbReference type="PANTHER" id="PTHR46481">
    <property type="entry name" value="ZINC FINGER BED DOMAIN-CONTAINING PROTEIN 4"/>
    <property type="match status" value="1"/>
</dbReference>
<dbReference type="InterPro" id="IPR036236">
    <property type="entry name" value="Znf_C2H2_sf"/>
</dbReference>
<protein>
    <submittedName>
        <fullName evidence="9">Zinc finger, BED-type</fullName>
    </submittedName>
</protein>
<dbReference type="GO" id="GO:0003677">
    <property type="term" value="F:DNA binding"/>
    <property type="evidence" value="ECO:0007669"/>
    <property type="project" value="InterPro"/>
</dbReference>
<evidence type="ECO:0000256" key="7">
    <source>
        <dbReference type="SAM" id="MobiDB-lite"/>
    </source>
</evidence>
<dbReference type="InterPro" id="IPR003656">
    <property type="entry name" value="Znf_BED"/>
</dbReference>
<dbReference type="SMART" id="SM00614">
    <property type="entry name" value="ZnF_BED"/>
    <property type="match status" value="1"/>
</dbReference>
<sequence>MYENEQEAAQQEVAEQTVVPIEVVEDEEVIGVESDKQEEKCDKKGKRSSKAWEYFDELKGCAVGFEKSKCKLCGVIIGCNTNRNGTYAMMNHLKTVCAKSPLRTNLDKLQKTLKFEKLSKDDKFQTLQPHTFDQEKLRKKLALMCIKDNQPFRIVEHEGFRELMNEAEPKFKMTSRWTVARDCLKISSDEKMENPDSELLPPPPPEIPPDVIPEQVQPEKKPDLNNWCC</sequence>
<reference evidence="9" key="2">
    <citation type="submission" date="2023-05" db="EMBL/GenBank/DDBJ databases">
        <authorList>
            <person name="Schelkunov M.I."/>
        </authorList>
    </citation>
    <scope>NUCLEOTIDE SEQUENCE</scope>
    <source>
        <strain evidence="9">Hsosn_3</strain>
        <tissue evidence="9">Leaf</tissue>
    </source>
</reference>
<organism evidence="9 10">
    <name type="scientific">Heracleum sosnowskyi</name>
    <dbReference type="NCBI Taxonomy" id="360622"/>
    <lineage>
        <taxon>Eukaryota</taxon>
        <taxon>Viridiplantae</taxon>
        <taxon>Streptophyta</taxon>
        <taxon>Embryophyta</taxon>
        <taxon>Tracheophyta</taxon>
        <taxon>Spermatophyta</taxon>
        <taxon>Magnoliopsida</taxon>
        <taxon>eudicotyledons</taxon>
        <taxon>Gunneridae</taxon>
        <taxon>Pentapetalae</taxon>
        <taxon>asterids</taxon>
        <taxon>campanulids</taxon>
        <taxon>Apiales</taxon>
        <taxon>Apiaceae</taxon>
        <taxon>Apioideae</taxon>
        <taxon>apioid superclade</taxon>
        <taxon>Tordylieae</taxon>
        <taxon>Tordyliinae</taxon>
        <taxon>Heracleum</taxon>
    </lineage>
</organism>
<evidence type="ECO:0000256" key="6">
    <source>
        <dbReference type="PROSITE-ProRule" id="PRU00027"/>
    </source>
</evidence>
<dbReference type="PROSITE" id="PS50808">
    <property type="entry name" value="ZF_BED"/>
    <property type="match status" value="1"/>
</dbReference>
<gene>
    <name evidence="9" type="ORF">POM88_022100</name>
</gene>
<accession>A0AAD8IEP2</accession>
<dbReference type="EMBL" id="JAUIZM010000005">
    <property type="protein sequence ID" value="KAK1384365.1"/>
    <property type="molecule type" value="Genomic_DNA"/>
</dbReference>
<evidence type="ECO:0000256" key="3">
    <source>
        <dbReference type="ARBA" id="ARBA00022833"/>
    </source>
</evidence>
<name>A0AAD8IEP2_9APIA</name>
<evidence type="ECO:0000256" key="2">
    <source>
        <dbReference type="ARBA" id="ARBA00022771"/>
    </source>
</evidence>
<dbReference type="SUPFAM" id="SSF140996">
    <property type="entry name" value="Hermes dimerisation domain"/>
    <property type="match status" value="1"/>
</dbReference>
<feature type="domain" description="BED-type" evidence="8">
    <location>
        <begin position="46"/>
        <end position="104"/>
    </location>
</feature>
<evidence type="ECO:0000313" key="9">
    <source>
        <dbReference type="EMBL" id="KAK1384365.1"/>
    </source>
</evidence>
<keyword evidence="2 6" id="KW-0863">Zinc-finger</keyword>
<dbReference type="AlphaFoldDB" id="A0AAD8IEP2"/>
<proteinExistence type="predicted"/>
<feature type="region of interest" description="Disordered" evidence="7">
    <location>
        <begin position="188"/>
        <end position="229"/>
    </location>
</feature>
<keyword evidence="5" id="KW-0804">Transcription</keyword>
<evidence type="ECO:0000256" key="5">
    <source>
        <dbReference type="ARBA" id="ARBA00023163"/>
    </source>
</evidence>
<dbReference type="GO" id="GO:0008270">
    <property type="term" value="F:zinc ion binding"/>
    <property type="evidence" value="ECO:0007669"/>
    <property type="project" value="UniProtKB-KW"/>
</dbReference>
<keyword evidence="4" id="KW-0805">Transcription regulation</keyword>